<comment type="subcellular location">
    <subcellularLocation>
        <location evidence="1">Nucleus</location>
    </subcellularLocation>
</comment>
<keyword evidence="3" id="KW-0813">Transport</keyword>
<protein>
    <recommendedName>
        <fullName evidence="7">Nuclear pore complex protein Nup205</fullName>
    </recommendedName>
</protein>
<dbReference type="Proteomes" id="UP000838878">
    <property type="component" value="Chromosome 3"/>
</dbReference>
<dbReference type="PANTHER" id="PTHR31344">
    <property type="entry name" value="NUCLEAR PORE COMPLEX PROTEIN NUP205"/>
    <property type="match status" value="1"/>
</dbReference>
<evidence type="ECO:0000256" key="4">
    <source>
        <dbReference type="ARBA" id="ARBA00023242"/>
    </source>
</evidence>
<evidence type="ECO:0000256" key="3">
    <source>
        <dbReference type="ARBA" id="ARBA00022448"/>
    </source>
</evidence>
<keyword evidence="4" id="KW-0539">Nucleus</keyword>
<dbReference type="GO" id="GO:0006999">
    <property type="term" value="P:nuclear pore organization"/>
    <property type="evidence" value="ECO:0007669"/>
    <property type="project" value="TreeGrafter"/>
</dbReference>
<dbReference type="PANTHER" id="PTHR31344:SF0">
    <property type="entry name" value="NUCLEAR PORE COMPLEX PROTEIN NUP205"/>
    <property type="match status" value="1"/>
</dbReference>
<dbReference type="GO" id="GO:0017056">
    <property type="term" value="F:structural constituent of nuclear pore"/>
    <property type="evidence" value="ECO:0007669"/>
    <property type="project" value="TreeGrafter"/>
</dbReference>
<accession>A0A8J9VID8</accession>
<comment type="similarity">
    <text evidence="2">Belongs to the NUP186/NUP192/NUP205 family.</text>
</comment>
<feature type="non-terminal residue" evidence="5">
    <location>
        <position position="1881"/>
    </location>
</feature>
<evidence type="ECO:0000256" key="1">
    <source>
        <dbReference type="ARBA" id="ARBA00004123"/>
    </source>
</evidence>
<organism evidence="5 6">
    <name type="scientific">Brenthis ino</name>
    <name type="common">lesser marbled fritillary</name>
    <dbReference type="NCBI Taxonomy" id="405034"/>
    <lineage>
        <taxon>Eukaryota</taxon>
        <taxon>Metazoa</taxon>
        <taxon>Ecdysozoa</taxon>
        <taxon>Arthropoda</taxon>
        <taxon>Hexapoda</taxon>
        <taxon>Insecta</taxon>
        <taxon>Pterygota</taxon>
        <taxon>Neoptera</taxon>
        <taxon>Endopterygota</taxon>
        <taxon>Lepidoptera</taxon>
        <taxon>Glossata</taxon>
        <taxon>Ditrysia</taxon>
        <taxon>Papilionoidea</taxon>
        <taxon>Nymphalidae</taxon>
        <taxon>Heliconiinae</taxon>
        <taxon>Argynnini</taxon>
        <taxon>Brenthis</taxon>
    </lineage>
</organism>
<reference evidence="5" key="1">
    <citation type="submission" date="2021-12" db="EMBL/GenBank/DDBJ databases">
        <authorList>
            <person name="Martin H S."/>
        </authorList>
    </citation>
    <scope>NUCLEOTIDE SEQUENCE</scope>
</reference>
<dbReference type="OrthoDB" id="2019644at2759"/>
<keyword evidence="6" id="KW-1185">Reference proteome</keyword>
<name>A0A8J9VID8_9NEOP</name>
<evidence type="ECO:0000313" key="6">
    <source>
        <dbReference type="Proteomes" id="UP000838878"/>
    </source>
</evidence>
<dbReference type="Pfam" id="PF11894">
    <property type="entry name" value="Nup192"/>
    <property type="match status" value="1"/>
</dbReference>
<dbReference type="EMBL" id="OV170223">
    <property type="protein sequence ID" value="CAH0722138.1"/>
    <property type="molecule type" value="Genomic_DNA"/>
</dbReference>
<dbReference type="InterPro" id="IPR021827">
    <property type="entry name" value="Nup186/Nup192/Nup205"/>
</dbReference>
<evidence type="ECO:0000256" key="2">
    <source>
        <dbReference type="ARBA" id="ARBA00005892"/>
    </source>
</evidence>
<evidence type="ECO:0008006" key="7">
    <source>
        <dbReference type="Google" id="ProtNLM"/>
    </source>
</evidence>
<gene>
    <name evidence="5" type="ORF">BINO364_LOCUS8147</name>
</gene>
<evidence type="ECO:0000313" key="5">
    <source>
        <dbReference type="EMBL" id="CAH0722138.1"/>
    </source>
</evidence>
<sequence>MDINEGTATEDLWTPYKELAAVVENYLTNEGSGAPYAVHTFESVLRRHKQTFLSLLKNPAKNPASREEIKRGITEGVNLPSVGRTLLSKELVDEAVIISDMYNANEYACLELLHTAQRQSSRRPGLARGLLAVLLYYDGKRALVQALKELVMARDGVSWSISAREEVISYVSRYVGQLVSDGLLGGVLDSLRRCDLDNELELLRRNRALPPRKHYVKLLATIQTTRKLLAGVVFAASAQKGLERDILLRLLSEQMTSPSRGPTGALDEISLALQMALLYALDLSVLHRREDGEELAKKLPLIQDQDLISVLLDQLSPPSQQNQTQEEEKPNGLKALCQLSLGLALAALKRAPVSLLRRAEPKTELLDQDEMLVDAAIDGGVFEYLDDAILSTDLVASEEYYQRRIHSLITDFIVLMHSKLMEMRVKAEEAARAAQMYAAEGLTPAPSPQRSRLEALLRCVERLYARDPLHLRRDYWLACDANHHSYRAGGRSATLYKFVRLSGEVVVAALLPAYLRALAALAVPRHTWALLARRDALSAHHLLTALSLYYRNLRADPAPFADHRHSSSLGASAIVTPAARPGRLLVRQEEVEAMIAALKLIAAVAREDEAACVSICENLQWDAVNCMFGLICCHVPLALKAELCLTLAALGGAGATAGRVWAALEAAQLVSAAKDKRALNAELQEVECRMEEYPLSRAFLVLLDALCAAAPLPRALGAGARPPGLDPYLDHALARLALPAPHRPYARPYEKWQMLSLCFRLFARWLEAYEPSPADFPPPEREPDACPPPGFRLLLQLHSNSDFLRLVLNTLDEAHELMDRQDVPEQVYVHQTLVSTLQLLERALALERALNSAAAEAGRAVLVVGLSKLILEPHGPEHSDRLVTCCKVLEHVGALPAAAARAVALLCRALQAPSCARHLLAALLHRHDLAVDIRHGFVECLEAEEWAGGEGGEGGAAAVRAAKEGVVLLLLQLLPVAPHSLAHFLLGYNLSDDISRSVLQEAGSAGAPRTCLHSILDMLEAYIAPSGTNKEATTLIESCYRLVYWVCARPATAPPALRLLRARDYFLARHAKAVVNLESASVATISARSWALRACACEAGAAGAGRHRAALAALLAALTRTDHHAAQEWEWCVVRRALEALPVSVAPCAEPRWELFHAHQLRRAIDECDLPTGLGGKRISVSRVHALLARELASLRASAPQRGLVAMEIQKVLDYVTEVNKQRNLAATLTHYYDSWRQLTEILFCVAPQDLLNLEARKNLLLNILQDLLNKIPPAEVLPQIGNLASGTVLLLLVYLRHCFILQKRESSLKSAEFEASFFGPSNQIMQTKSLTLKFILHKILSWILASGASTQKMRVNLYGALLNFLNIVNLKASPADPEEEMNATYVSRLDSSKIRPREESSLKSMAIDVINGFGENLCSIVCSDCIGGGHDVCRMVALSCLDTLLEINPGTDWLNTLINQGYLRSLIDSLLQDDEGLKEALEPNPKSLRVLYVYESKMALLIKLAGSRVGAETVLAQGALAALGALRVLGAHPDVHAPAAHAADFVPSVADRFRQILVPALALCDALLTTLGAANHSAVLHVAHLLLAHLECVDTVLRAAHPSSPPGLLRELEALTSVVARTAGPALAGAADTALAGAAAGLQRVHYLALALLPRFHRPPQLAEPHEEDALLYYKIVWNLLLFARNTLDESGGGGGGGAALAEGARAAGAAALPLLQALLQRCATHAKLLDTVQHQLHTVPTMTLADMSKLLGSEPPPASPVEARAAVLAQLRARCAARRRALLACTHAAHAALQLLAAHARRTRAAALRALHGDALNKSVALHNAAGEEAAALRKELVAVFNERFIDELMDTVKNQPDMQRGFLEVLVKDIKIMIQFSP</sequence>
<dbReference type="GO" id="GO:0044611">
    <property type="term" value="C:nuclear pore inner ring"/>
    <property type="evidence" value="ECO:0007669"/>
    <property type="project" value="TreeGrafter"/>
</dbReference>
<proteinExistence type="inferred from homology"/>